<evidence type="ECO:0000313" key="1">
    <source>
        <dbReference type="EMBL" id="PKU75180.1"/>
    </source>
</evidence>
<protein>
    <submittedName>
        <fullName evidence="1">Uncharacterized protein</fullName>
    </submittedName>
</protein>
<reference evidence="1 2" key="2">
    <citation type="journal article" date="2017" name="Nature">
        <title>The Apostasia genome and the evolution of orchids.</title>
        <authorList>
            <person name="Zhang G.Q."/>
            <person name="Liu K.W."/>
            <person name="Li Z."/>
            <person name="Lohaus R."/>
            <person name="Hsiao Y.Y."/>
            <person name="Niu S.C."/>
            <person name="Wang J.Y."/>
            <person name="Lin Y.C."/>
            <person name="Xu Q."/>
            <person name="Chen L.J."/>
            <person name="Yoshida K."/>
            <person name="Fujiwara S."/>
            <person name="Wang Z.W."/>
            <person name="Zhang Y.Q."/>
            <person name="Mitsuda N."/>
            <person name="Wang M."/>
            <person name="Liu G.H."/>
            <person name="Pecoraro L."/>
            <person name="Huang H.X."/>
            <person name="Xiao X.J."/>
            <person name="Lin M."/>
            <person name="Wu X.Y."/>
            <person name="Wu W.L."/>
            <person name="Chen Y.Y."/>
            <person name="Chang S.B."/>
            <person name="Sakamoto S."/>
            <person name="Ohme-Takagi M."/>
            <person name="Yagi M."/>
            <person name="Zeng S.J."/>
            <person name="Shen C.Y."/>
            <person name="Yeh C.M."/>
            <person name="Luo Y.B."/>
            <person name="Tsai W.C."/>
            <person name="Van de Peer Y."/>
            <person name="Liu Z.J."/>
        </authorList>
    </citation>
    <scope>NUCLEOTIDE SEQUENCE [LARGE SCALE GENOMIC DNA]</scope>
    <source>
        <tissue evidence="1">The whole plant</tissue>
    </source>
</reference>
<dbReference type="EMBL" id="KZ502638">
    <property type="protein sequence ID" value="PKU75180.1"/>
    <property type="molecule type" value="Genomic_DNA"/>
</dbReference>
<gene>
    <name evidence="1" type="ORF">MA16_Dca015536</name>
</gene>
<organism evidence="1 2">
    <name type="scientific">Dendrobium catenatum</name>
    <dbReference type="NCBI Taxonomy" id="906689"/>
    <lineage>
        <taxon>Eukaryota</taxon>
        <taxon>Viridiplantae</taxon>
        <taxon>Streptophyta</taxon>
        <taxon>Embryophyta</taxon>
        <taxon>Tracheophyta</taxon>
        <taxon>Spermatophyta</taxon>
        <taxon>Magnoliopsida</taxon>
        <taxon>Liliopsida</taxon>
        <taxon>Asparagales</taxon>
        <taxon>Orchidaceae</taxon>
        <taxon>Epidendroideae</taxon>
        <taxon>Malaxideae</taxon>
        <taxon>Dendrobiinae</taxon>
        <taxon>Dendrobium</taxon>
    </lineage>
</organism>
<sequence length="100" mass="11436">MAVLNCDPRSNFGDFLMHVLCLAARRKYISSFRGSRTGAFGSFADTMGNFFVSMKSILWLIVNDGVVNWEIEIWLILQSLYGAAFSKIELRNLQQYYLVV</sequence>
<dbReference type="AlphaFoldDB" id="A0A2I0WHN7"/>
<reference evidence="1 2" key="1">
    <citation type="journal article" date="2016" name="Sci. Rep.">
        <title>The Dendrobium catenatum Lindl. genome sequence provides insights into polysaccharide synthase, floral development and adaptive evolution.</title>
        <authorList>
            <person name="Zhang G.Q."/>
            <person name="Xu Q."/>
            <person name="Bian C."/>
            <person name="Tsai W.C."/>
            <person name="Yeh C.M."/>
            <person name="Liu K.W."/>
            <person name="Yoshida K."/>
            <person name="Zhang L.S."/>
            <person name="Chang S.B."/>
            <person name="Chen F."/>
            <person name="Shi Y."/>
            <person name="Su Y.Y."/>
            <person name="Zhang Y.Q."/>
            <person name="Chen L.J."/>
            <person name="Yin Y."/>
            <person name="Lin M."/>
            <person name="Huang H."/>
            <person name="Deng H."/>
            <person name="Wang Z.W."/>
            <person name="Zhu S.L."/>
            <person name="Zhao X."/>
            <person name="Deng C."/>
            <person name="Niu S.C."/>
            <person name="Huang J."/>
            <person name="Wang M."/>
            <person name="Liu G.H."/>
            <person name="Yang H.J."/>
            <person name="Xiao X.J."/>
            <person name="Hsiao Y.Y."/>
            <person name="Wu W.L."/>
            <person name="Chen Y.Y."/>
            <person name="Mitsuda N."/>
            <person name="Ohme-Takagi M."/>
            <person name="Luo Y.B."/>
            <person name="Van de Peer Y."/>
            <person name="Liu Z.J."/>
        </authorList>
    </citation>
    <scope>NUCLEOTIDE SEQUENCE [LARGE SCALE GENOMIC DNA]</scope>
    <source>
        <tissue evidence="1">The whole plant</tissue>
    </source>
</reference>
<name>A0A2I0WHN7_9ASPA</name>
<proteinExistence type="predicted"/>
<dbReference type="Proteomes" id="UP000233837">
    <property type="component" value="Unassembled WGS sequence"/>
</dbReference>
<keyword evidence="2" id="KW-1185">Reference proteome</keyword>
<accession>A0A2I0WHN7</accession>
<evidence type="ECO:0000313" key="2">
    <source>
        <dbReference type="Proteomes" id="UP000233837"/>
    </source>
</evidence>